<protein>
    <submittedName>
        <fullName evidence="1">Uncharacterized protein</fullName>
    </submittedName>
</protein>
<evidence type="ECO:0000313" key="2">
    <source>
        <dbReference type="Proteomes" id="UP001454036"/>
    </source>
</evidence>
<evidence type="ECO:0000313" key="1">
    <source>
        <dbReference type="EMBL" id="GAA0169197.1"/>
    </source>
</evidence>
<name>A0AAV3R494_LITER</name>
<sequence>MNAHKDIIYGMKLKGAARLSTAWLRYRSYPIPIIVVSLKRSLPTIPECSFSSAGSFARSKQDEVALLRRQGLLRT</sequence>
<comment type="caution">
    <text evidence="1">The sequence shown here is derived from an EMBL/GenBank/DDBJ whole genome shotgun (WGS) entry which is preliminary data.</text>
</comment>
<organism evidence="1 2">
    <name type="scientific">Lithospermum erythrorhizon</name>
    <name type="common">Purple gromwell</name>
    <name type="synonym">Lithospermum officinale var. erythrorhizon</name>
    <dbReference type="NCBI Taxonomy" id="34254"/>
    <lineage>
        <taxon>Eukaryota</taxon>
        <taxon>Viridiplantae</taxon>
        <taxon>Streptophyta</taxon>
        <taxon>Embryophyta</taxon>
        <taxon>Tracheophyta</taxon>
        <taxon>Spermatophyta</taxon>
        <taxon>Magnoliopsida</taxon>
        <taxon>eudicotyledons</taxon>
        <taxon>Gunneridae</taxon>
        <taxon>Pentapetalae</taxon>
        <taxon>asterids</taxon>
        <taxon>lamiids</taxon>
        <taxon>Boraginales</taxon>
        <taxon>Boraginaceae</taxon>
        <taxon>Boraginoideae</taxon>
        <taxon>Lithospermeae</taxon>
        <taxon>Lithospermum</taxon>
    </lineage>
</organism>
<gene>
    <name evidence="1" type="ORF">LIER_23734</name>
</gene>
<reference evidence="1 2" key="1">
    <citation type="submission" date="2024-01" db="EMBL/GenBank/DDBJ databases">
        <title>The complete chloroplast genome sequence of Lithospermum erythrorhizon: insights into the phylogenetic relationship among Boraginaceae species and the maternal lineages of purple gromwells.</title>
        <authorList>
            <person name="Okada T."/>
            <person name="Watanabe K."/>
        </authorList>
    </citation>
    <scope>NUCLEOTIDE SEQUENCE [LARGE SCALE GENOMIC DNA]</scope>
</reference>
<keyword evidence="2" id="KW-1185">Reference proteome</keyword>
<proteinExistence type="predicted"/>
<dbReference type="EMBL" id="BAABME010006746">
    <property type="protein sequence ID" value="GAA0169197.1"/>
    <property type="molecule type" value="Genomic_DNA"/>
</dbReference>
<accession>A0AAV3R494</accession>
<dbReference type="Proteomes" id="UP001454036">
    <property type="component" value="Unassembled WGS sequence"/>
</dbReference>
<dbReference type="AlphaFoldDB" id="A0AAV3R494"/>